<dbReference type="InterPro" id="IPR050260">
    <property type="entry name" value="FAD-bd_OxRdtase"/>
</dbReference>
<evidence type="ECO:0000256" key="1">
    <source>
        <dbReference type="ARBA" id="ARBA00001974"/>
    </source>
</evidence>
<dbReference type="SUPFAM" id="SSF51905">
    <property type="entry name" value="FAD/NAD(P)-binding domain"/>
    <property type="match status" value="1"/>
</dbReference>
<comment type="similarity">
    <text evidence="2">Belongs to the class-III pyridine nucleotide-disulfide oxidoreductase family.</text>
</comment>
<keyword evidence="5" id="KW-0560">Oxidoreductase</keyword>
<keyword evidence="6" id="KW-0676">Redox-active center</keyword>
<protein>
    <submittedName>
        <fullName evidence="9">NADPH-dependent 2,4-dienoyl-CoA reductase/sulfur reductase-like enzyme</fullName>
    </submittedName>
</protein>
<dbReference type="Pfam" id="PF07992">
    <property type="entry name" value="Pyr_redox_2"/>
    <property type="match status" value="1"/>
</dbReference>
<dbReference type="InterPro" id="IPR004099">
    <property type="entry name" value="Pyr_nucl-diS_OxRdtase_dimer"/>
</dbReference>
<dbReference type="Gene3D" id="3.50.50.60">
    <property type="entry name" value="FAD/NAD(P)-binding domain"/>
    <property type="match status" value="2"/>
</dbReference>
<feature type="domain" description="FAD/NAD(P)-binding" evidence="8">
    <location>
        <begin position="1"/>
        <end position="306"/>
    </location>
</feature>
<gene>
    <name evidence="9" type="ORF">J2S74_004632</name>
</gene>
<comment type="cofactor">
    <cofactor evidence="1">
        <name>FAD</name>
        <dbReference type="ChEBI" id="CHEBI:57692"/>
    </cofactor>
</comment>
<evidence type="ECO:0000256" key="2">
    <source>
        <dbReference type="ARBA" id="ARBA00009130"/>
    </source>
</evidence>
<evidence type="ECO:0000256" key="6">
    <source>
        <dbReference type="ARBA" id="ARBA00023284"/>
    </source>
</evidence>
<dbReference type="RefSeq" id="WP_307330480.1">
    <property type="nucleotide sequence ID" value="NZ_JAUSUG010000024.1"/>
</dbReference>
<feature type="domain" description="Pyridine nucleotide-disulphide oxidoreductase dimerisation" evidence="7">
    <location>
        <begin position="328"/>
        <end position="429"/>
    </location>
</feature>
<evidence type="ECO:0000256" key="4">
    <source>
        <dbReference type="ARBA" id="ARBA00022827"/>
    </source>
</evidence>
<dbReference type="PANTHER" id="PTHR43429:SF1">
    <property type="entry name" value="NAD(P)H SULFUR OXIDOREDUCTASE (COA-DEPENDENT)"/>
    <property type="match status" value="1"/>
</dbReference>
<evidence type="ECO:0000259" key="8">
    <source>
        <dbReference type="Pfam" id="PF07992"/>
    </source>
</evidence>
<dbReference type="PRINTS" id="PR00411">
    <property type="entry name" value="PNDRDTASEI"/>
</dbReference>
<dbReference type="PRINTS" id="PR00368">
    <property type="entry name" value="FADPNR"/>
</dbReference>
<organism evidence="9 10">
    <name type="scientific">Evansella vedderi</name>
    <dbReference type="NCBI Taxonomy" id="38282"/>
    <lineage>
        <taxon>Bacteria</taxon>
        <taxon>Bacillati</taxon>
        <taxon>Bacillota</taxon>
        <taxon>Bacilli</taxon>
        <taxon>Bacillales</taxon>
        <taxon>Bacillaceae</taxon>
        <taxon>Evansella</taxon>
    </lineage>
</organism>
<dbReference type="Proteomes" id="UP001230005">
    <property type="component" value="Unassembled WGS sequence"/>
</dbReference>
<proteinExistence type="inferred from homology"/>
<keyword evidence="3" id="KW-0285">Flavoprotein</keyword>
<dbReference type="EMBL" id="JAUSUG010000024">
    <property type="protein sequence ID" value="MDQ0257174.1"/>
    <property type="molecule type" value="Genomic_DNA"/>
</dbReference>
<dbReference type="PANTHER" id="PTHR43429">
    <property type="entry name" value="PYRIDINE NUCLEOTIDE-DISULFIDE OXIDOREDUCTASE DOMAIN-CONTAINING"/>
    <property type="match status" value="1"/>
</dbReference>
<accession>A0ABU0A110</accession>
<sequence length="445" mass="49170">MRVVIIGGDAAGMSAAMQIVRNSEVAEITVLEKGKYYSYAQCGLPYYIGSVIDSSEKLIARKRETFQDEYDIDARIFHEVREINPKERTVKGWDLINDKSFEIPYEKCLIATGAAPIFPKWEGGELHGIHVLKTIPDAKHIIKDMKEDVLNVTIIGGGYIGLEVAENMVGLGRKVRIIDMADSLGNVFDKEISDQIHDEAEARGIEVILGESVEGFSGKNKVETVVTDKGTYRSDMVIVAIGVKPNTDFVKNIGLNLHTSGAIIVNPYMETNVENIYAAGDCATQFHRIKELDDYIPLGTHANKQGRVAGSNIAGLPKTFQGIVGTSIMKFFDLTIGRTGLSEAEAEGLHIPYESLEFTGRTHSGYYPNSEKLYIKLLRNKETDRFLGAQIVGKSGVDKRIDVAATALYHEMTISDLENLDLSYAPPFNGVWDPLQQAARRYGNN</sequence>
<evidence type="ECO:0000256" key="3">
    <source>
        <dbReference type="ARBA" id="ARBA00022630"/>
    </source>
</evidence>
<reference evidence="9 10" key="1">
    <citation type="submission" date="2023-07" db="EMBL/GenBank/DDBJ databases">
        <title>Genomic Encyclopedia of Type Strains, Phase IV (KMG-IV): sequencing the most valuable type-strain genomes for metagenomic binning, comparative biology and taxonomic classification.</title>
        <authorList>
            <person name="Goeker M."/>
        </authorList>
    </citation>
    <scope>NUCLEOTIDE SEQUENCE [LARGE SCALE GENOMIC DNA]</scope>
    <source>
        <strain evidence="9 10">DSM 9768</strain>
    </source>
</reference>
<comment type="caution">
    <text evidence="9">The sequence shown here is derived from an EMBL/GenBank/DDBJ whole genome shotgun (WGS) entry which is preliminary data.</text>
</comment>
<evidence type="ECO:0000313" key="9">
    <source>
        <dbReference type="EMBL" id="MDQ0257174.1"/>
    </source>
</evidence>
<dbReference type="Pfam" id="PF02852">
    <property type="entry name" value="Pyr_redox_dim"/>
    <property type="match status" value="1"/>
</dbReference>
<dbReference type="InterPro" id="IPR036188">
    <property type="entry name" value="FAD/NAD-bd_sf"/>
</dbReference>
<keyword evidence="10" id="KW-1185">Reference proteome</keyword>
<dbReference type="SUPFAM" id="SSF55424">
    <property type="entry name" value="FAD/NAD-linked reductases, dimerisation (C-terminal) domain"/>
    <property type="match status" value="1"/>
</dbReference>
<name>A0ABU0A110_9BACI</name>
<evidence type="ECO:0000313" key="10">
    <source>
        <dbReference type="Proteomes" id="UP001230005"/>
    </source>
</evidence>
<evidence type="ECO:0000259" key="7">
    <source>
        <dbReference type="Pfam" id="PF02852"/>
    </source>
</evidence>
<evidence type="ECO:0000256" key="5">
    <source>
        <dbReference type="ARBA" id="ARBA00023002"/>
    </source>
</evidence>
<dbReference type="InterPro" id="IPR016156">
    <property type="entry name" value="FAD/NAD-linked_Rdtase_dimer_sf"/>
</dbReference>
<keyword evidence="4" id="KW-0274">FAD</keyword>
<dbReference type="InterPro" id="IPR023753">
    <property type="entry name" value="FAD/NAD-binding_dom"/>
</dbReference>